<dbReference type="InterPro" id="IPR058240">
    <property type="entry name" value="rSAM_sf"/>
</dbReference>
<evidence type="ECO:0000256" key="3">
    <source>
        <dbReference type="ARBA" id="ARBA00022691"/>
    </source>
</evidence>
<evidence type="ECO:0000313" key="9">
    <source>
        <dbReference type="Proteomes" id="UP000473699"/>
    </source>
</evidence>
<dbReference type="SFLD" id="SFLDS00029">
    <property type="entry name" value="Radical_SAM"/>
    <property type="match status" value="1"/>
</dbReference>
<evidence type="ECO:0000256" key="2">
    <source>
        <dbReference type="ARBA" id="ARBA00022485"/>
    </source>
</evidence>
<dbReference type="PANTHER" id="PTHR30352">
    <property type="entry name" value="PYRUVATE FORMATE-LYASE-ACTIVATING ENZYME"/>
    <property type="match status" value="1"/>
</dbReference>
<evidence type="ECO:0000256" key="5">
    <source>
        <dbReference type="ARBA" id="ARBA00023004"/>
    </source>
</evidence>
<gene>
    <name evidence="8" type="primary">nrdG</name>
    <name evidence="8" type="ORF">FYJ74_07205</name>
</gene>
<dbReference type="EC" id="1.97.1.-" evidence="7"/>
<comment type="cofactor">
    <cofactor evidence="1">
        <name>[4Fe-4S] cluster</name>
        <dbReference type="ChEBI" id="CHEBI:49883"/>
    </cofactor>
</comment>
<evidence type="ECO:0000256" key="6">
    <source>
        <dbReference type="ARBA" id="ARBA00023014"/>
    </source>
</evidence>
<dbReference type="PANTHER" id="PTHR30352:SF2">
    <property type="entry name" value="ANAEROBIC RIBONUCLEOSIDE-TRIPHOSPHATE REDUCTASE-ACTIVATING PROTEIN"/>
    <property type="match status" value="1"/>
</dbReference>
<keyword evidence="3" id="KW-0949">S-adenosyl-L-methionine</keyword>
<sequence length="175" mass="19582">MKIRLASPMTRDSIVDGPGLRAVIWAQGCFHNCPGCHNPCTHNPFGGFEMDVDDLIAQLDSLHLQQGLTLSGGEPFLQARALAAVARAARRRGLNVWAFTGFTFEQLTDRKNPGWADRTALLEQIDVLVDGRFERDKRDLSLRFRGSSNQRILDVKKSLALQAPCVIEEYMRQAM</sequence>
<keyword evidence="6" id="KW-0411">Iron-sulfur</keyword>
<comment type="similarity">
    <text evidence="7">Belongs to the organic radical-activating enzymes family.</text>
</comment>
<dbReference type="AlphaFoldDB" id="A0A6L5YDX4"/>
<dbReference type="Proteomes" id="UP000473699">
    <property type="component" value="Unassembled WGS sequence"/>
</dbReference>
<dbReference type="RefSeq" id="WP_154528912.1">
    <property type="nucleotide sequence ID" value="NZ_JAXDZJ010000012.1"/>
</dbReference>
<name>A0A6L5YDX4_9BACT</name>
<comment type="caution">
    <text evidence="8">The sequence shown here is derived from an EMBL/GenBank/DDBJ whole genome shotgun (WGS) entry which is preliminary data.</text>
</comment>
<keyword evidence="5" id="KW-0408">Iron</keyword>
<accession>A0A6L5YDX4</accession>
<protein>
    <recommendedName>
        <fullName evidence="7">Anaerobic ribonucleoside-triphosphate reductase-activating protein</fullName>
        <ecNumber evidence="7">1.97.1.-</ecNumber>
    </recommendedName>
</protein>
<dbReference type="GO" id="GO:0004748">
    <property type="term" value="F:ribonucleoside-diphosphate reductase activity, thioredoxin disulfide as acceptor"/>
    <property type="evidence" value="ECO:0007669"/>
    <property type="project" value="TreeGrafter"/>
</dbReference>
<comment type="function">
    <text evidence="7">Activation of anaerobic ribonucleoside-triphosphate reductase under anaerobic conditions by generation of an organic free radical, using S-adenosylmethionine and reduced flavodoxin as cosubstrates to produce 5'-deoxy-adenosine.</text>
</comment>
<dbReference type="SFLD" id="SFLDG01066">
    <property type="entry name" value="organic_radical-activating_enz"/>
    <property type="match status" value="1"/>
</dbReference>
<dbReference type="InterPro" id="IPR007197">
    <property type="entry name" value="rSAM"/>
</dbReference>
<dbReference type="Gene3D" id="3.20.20.70">
    <property type="entry name" value="Aldolase class I"/>
    <property type="match status" value="1"/>
</dbReference>
<dbReference type="SUPFAM" id="SSF102114">
    <property type="entry name" value="Radical SAM enzymes"/>
    <property type="match status" value="1"/>
</dbReference>
<dbReference type="SFLD" id="SFLDF00299">
    <property type="entry name" value="anaerobic_ribonucleoside-triph"/>
    <property type="match status" value="1"/>
</dbReference>
<dbReference type="SFLD" id="SFLDG01063">
    <property type="entry name" value="activating_enzymes__group_1"/>
    <property type="match status" value="1"/>
</dbReference>
<dbReference type="InterPro" id="IPR034457">
    <property type="entry name" value="Organic_radical-activating"/>
</dbReference>
<keyword evidence="2" id="KW-0004">4Fe-4S</keyword>
<dbReference type="InterPro" id="IPR013785">
    <property type="entry name" value="Aldolase_TIM"/>
</dbReference>
<proteinExistence type="inferred from homology"/>
<keyword evidence="4" id="KW-0479">Metal-binding</keyword>
<evidence type="ECO:0000256" key="1">
    <source>
        <dbReference type="ARBA" id="ARBA00001966"/>
    </source>
</evidence>
<dbReference type="GO" id="GO:0051539">
    <property type="term" value="F:4 iron, 4 sulfur cluster binding"/>
    <property type="evidence" value="ECO:0007669"/>
    <property type="project" value="UniProtKB-KW"/>
</dbReference>
<dbReference type="InterPro" id="IPR012837">
    <property type="entry name" value="NrdG"/>
</dbReference>
<evidence type="ECO:0000256" key="7">
    <source>
        <dbReference type="PIRNR" id="PIRNR000368"/>
    </source>
</evidence>
<evidence type="ECO:0000313" key="8">
    <source>
        <dbReference type="EMBL" id="MST55817.1"/>
    </source>
</evidence>
<keyword evidence="7" id="KW-0560">Oxidoreductase</keyword>
<keyword evidence="9" id="KW-1185">Reference proteome</keyword>
<evidence type="ECO:0000256" key="4">
    <source>
        <dbReference type="ARBA" id="ARBA00022723"/>
    </source>
</evidence>
<reference evidence="8 9" key="1">
    <citation type="submission" date="2019-08" db="EMBL/GenBank/DDBJ databases">
        <title>In-depth cultivation of the pig gut microbiome towards novel bacterial diversity and tailored functional studies.</title>
        <authorList>
            <person name="Wylensek D."/>
            <person name="Hitch T.C.A."/>
            <person name="Clavel T."/>
        </authorList>
    </citation>
    <scope>NUCLEOTIDE SEQUENCE [LARGE SCALE GENOMIC DNA]</scope>
    <source>
        <strain evidence="8 9">SM-530-WT-4B</strain>
    </source>
</reference>
<dbReference type="PIRSF" id="PIRSF000368">
    <property type="entry name" value="NrdG"/>
    <property type="match status" value="1"/>
</dbReference>
<organism evidence="8 9">
    <name type="scientific">Pyramidobacter porci</name>
    <dbReference type="NCBI Taxonomy" id="2605789"/>
    <lineage>
        <taxon>Bacteria</taxon>
        <taxon>Thermotogati</taxon>
        <taxon>Synergistota</taxon>
        <taxon>Synergistia</taxon>
        <taxon>Synergistales</taxon>
        <taxon>Dethiosulfovibrionaceae</taxon>
        <taxon>Pyramidobacter</taxon>
    </lineage>
</organism>
<dbReference type="Pfam" id="PF13353">
    <property type="entry name" value="Fer4_12"/>
    <property type="match status" value="1"/>
</dbReference>
<dbReference type="GO" id="GO:0046872">
    <property type="term" value="F:metal ion binding"/>
    <property type="evidence" value="ECO:0007669"/>
    <property type="project" value="UniProtKB-KW"/>
</dbReference>
<dbReference type="GO" id="GO:0043365">
    <property type="term" value="F:[formate-C-acetyltransferase]-activating enzyme activity"/>
    <property type="evidence" value="ECO:0007669"/>
    <property type="project" value="InterPro"/>
</dbReference>
<dbReference type="NCBIfam" id="TIGR02491">
    <property type="entry name" value="NrdG"/>
    <property type="match status" value="1"/>
</dbReference>
<dbReference type="EMBL" id="VUNH01000007">
    <property type="protein sequence ID" value="MST55817.1"/>
    <property type="molecule type" value="Genomic_DNA"/>
</dbReference>